<dbReference type="HOGENOM" id="CLU_3231428_0_0_10"/>
<dbReference type="Proteomes" id="UP000001007">
    <property type="component" value="Chromosome"/>
</dbReference>
<organism evidence="1 2">
    <name type="scientific">Chlorobaculum tepidum (strain ATCC 49652 / DSM 12025 / NBRC 103806 / TLS)</name>
    <name type="common">Chlorobium tepidum</name>
    <dbReference type="NCBI Taxonomy" id="194439"/>
    <lineage>
        <taxon>Bacteria</taxon>
        <taxon>Pseudomonadati</taxon>
        <taxon>Chlorobiota</taxon>
        <taxon>Chlorobiia</taxon>
        <taxon>Chlorobiales</taxon>
        <taxon>Chlorobiaceae</taxon>
        <taxon>Chlorobaculum</taxon>
    </lineage>
</organism>
<protein>
    <submittedName>
        <fullName evidence="1">Uncharacterized protein</fullName>
    </submittedName>
</protein>
<dbReference type="EnsemblBacteria" id="AAM73214">
    <property type="protein sequence ID" value="AAM73214"/>
    <property type="gene ID" value="CT1996"/>
</dbReference>
<reference evidence="1 2" key="1">
    <citation type="journal article" date="2002" name="Proc. Natl. Acad. Sci. U.S.A.">
        <title>The complete genome sequence of Chlorobium tepidum TLS, a photosynthetic, anaerobic, green-sulfur bacterium.</title>
        <authorList>
            <person name="Eisen J.A."/>
            <person name="Nelson K.E."/>
            <person name="Paulsen I.T."/>
            <person name="Heidelberg J.F."/>
            <person name="Wu M."/>
            <person name="Dodson R.J."/>
            <person name="Deboy R."/>
            <person name="Gwinn M.L."/>
            <person name="Nelson W.C."/>
            <person name="Haft D.H."/>
            <person name="Hickey E.K."/>
            <person name="Peterson J.D."/>
            <person name="Durkin A.S."/>
            <person name="Kolonay J.L."/>
            <person name="Yang F."/>
            <person name="Holt I."/>
            <person name="Umayam L.A."/>
            <person name="Mason T."/>
            <person name="Brenner M."/>
            <person name="Shea T.P."/>
            <person name="Parksey D."/>
            <person name="Nierman W.C."/>
            <person name="Feldblyum T.V."/>
            <person name="Hansen C.L."/>
            <person name="Craven M.B."/>
            <person name="Radune D."/>
            <person name="Vamathevan J."/>
            <person name="Khouri H."/>
            <person name="White O."/>
            <person name="Gruber T.M."/>
            <person name="Ketchum K.A."/>
            <person name="Venter J.C."/>
            <person name="Tettelin H."/>
            <person name="Bryant D.A."/>
            <person name="Fraser C.M."/>
        </authorList>
    </citation>
    <scope>NUCLEOTIDE SEQUENCE [LARGE SCALE GENOMIC DNA]</scope>
    <source>
        <strain evidence="2">ATCC 49652 / DSM 12025 / NBRC 103806 / TLS</strain>
    </source>
</reference>
<name>Q8KB02_CHLTE</name>
<keyword evidence="2" id="KW-1185">Reference proteome</keyword>
<dbReference type="KEGG" id="cte:CT1996"/>
<dbReference type="EMBL" id="AE006470">
    <property type="protein sequence ID" value="AAM73214.1"/>
    <property type="molecule type" value="Genomic_DNA"/>
</dbReference>
<gene>
    <name evidence="1" type="ordered locus">CT1996</name>
</gene>
<dbReference type="STRING" id="194439.CT1996"/>
<dbReference type="AlphaFoldDB" id="Q8KB02"/>
<proteinExistence type="predicted"/>
<evidence type="ECO:0000313" key="2">
    <source>
        <dbReference type="Proteomes" id="UP000001007"/>
    </source>
</evidence>
<accession>Q8KB02</accession>
<sequence length="43" mass="4640">MVSGKPSASGFAFLPACPIPGKGDFLSSRLLFRPNKTKIILIY</sequence>
<evidence type="ECO:0000313" key="1">
    <source>
        <dbReference type="EMBL" id="AAM73214.1"/>
    </source>
</evidence>